<feature type="domain" description="C2H2-type" evidence="12">
    <location>
        <begin position="709"/>
        <end position="736"/>
    </location>
</feature>
<dbReference type="GO" id="GO:0005634">
    <property type="term" value="C:nucleus"/>
    <property type="evidence" value="ECO:0007669"/>
    <property type="project" value="UniProtKB-SubCell"/>
</dbReference>
<dbReference type="FunFam" id="3.30.160.60:FF:000100">
    <property type="entry name" value="Zinc finger 45-like"/>
    <property type="match status" value="1"/>
</dbReference>
<evidence type="ECO:0000313" key="14">
    <source>
        <dbReference type="EMBL" id="CAH0100279.1"/>
    </source>
</evidence>
<dbReference type="Gene3D" id="3.30.160.60">
    <property type="entry name" value="Classic Zinc Finger"/>
    <property type="match status" value="6"/>
</dbReference>
<feature type="domain" description="C2H2-type" evidence="12">
    <location>
        <begin position="768"/>
        <end position="795"/>
    </location>
</feature>
<dbReference type="InterPro" id="IPR013087">
    <property type="entry name" value="Znf_C2H2_type"/>
</dbReference>
<dbReference type="Gene3D" id="6.20.210.20">
    <property type="entry name" value="THAP domain"/>
    <property type="match status" value="1"/>
</dbReference>
<evidence type="ECO:0000256" key="9">
    <source>
        <dbReference type="ARBA" id="ARBA00023242"/>
    </source>
</evidence>
<dbReference type="FunFam" id="3.30.160.60:FF:000446">
    <property type="entry name" value="Zinc finger protein"/>
    <property type="match status" value="1"/>
</dbReference>
<gene>
    <name evidence="14" type="ORF">DGAL_LOCUS2501</name>
</gene>
<dbReference type="InterPro" id="IPR036236">
    <property type="entry name" value="Znf_C2H2_sf"/>
</dbReference>
<evidence type="ECO:0000256" key="11">
    <source>
        <dbReference type="PROSITE-ProRule" id="PRU00309"/>
    </source>
</evidence>
<name>A0A8J2WI31_9CRUS</name>
<keyword evidence="9" id="KW-0539">Nucleus</keyword>
<dbReference type="PROSITE" id="PS50950">
    <property type="entry name" value="ZF_THAP"/>
    <property type="match status" value="1"/>
</dbReference>
<evidence type="ECO:0008006" key="16">
    <source>
        <dbReference type="Google" id="ProtNLM"/>
    </source>
</evidence>
<dbReference type="GO" id="GO:0000981">
    <property type="term" value="F:DNA-binding transcription factor activity, RNA polymerase II-specific"/>
    <property type="evidence" value="ECO:0007669"/>
    <property type="project" value="TreeGrafter"/>
</dbReference>
<keyword evidence="15" id="KW-1185">Reference proteome</keyword>
<dbReference type="PANTHER" id="PTHR24381">
    <property type="entry name" value="ZINC FINGER PROTEIN"/>
    <property type="match status" value="1"/>
</dbReference>
<keyword evidence="2" id="KW-0479">Metal-binding</keyword>
<dbReference type="InterPro" id="IPR006612">
    <property type="entry name" value="THAP_Znf"/>
</dbReference>
<organism evidence="14 15">
    <name type="scientific">Daphnia galeata</name>
    <dbReference type="NCBI Taxonomy" id="27404"/>
    <lineage>
        <taxon>Eukaryota</taxon>
        <taxon>Metazoa</taxon>
        <taxon>Ecdysozoa</taxon>
        <taxon>Arthropoda</taxon>
        <taxon>Crustacea</taxon>
        <taxon>Branchiopoda</taxon>
        <taxon>Diplostraca</taxon>
        <taxon>Cladocera</taxon>
        <taxon>Anomopoda</taxon>
        <taxon>Daphniidae</taxon>
        <taxon>Daphnia</taxon>
    </lineage>
</organism>
<evidence type="ECO:0000256" key="8">
    <source>
        <dbReference type="ARBA" id="ARBA00023163"/>
    </source>
</evidence>
<evidence type="ECO:0000256" key="6">
    <source>
        <dbReference type="ARBA" id="ARBA00023015"/>
    </source>
</evidence>
<dbReference type="FunFam" id="3.30.160.60:FF:000322">
    <property type="entry name" value="GDNF-inducible zinc finger protein 1"/>
    <property type="match status" value="1"/>
</dbReference>
<evidence type="ECO:0000259" key="12">
    <source>
        <dbReference type="PROSITE" id="PS50157"/>
    </source>
</evidence>
<dbReference type="Pfam" id="PF00096">
    <property type="entry name" value="zf-C2H2"/>
    <property type="match status" value="3"/>
</dbReference>
<dbReference type="PROSITE" id="PS50157">
    <property type="entry name" value="ZINC_FINGER_C2H2_2"/>
    <property type="match status" value="7"/>
</dbReference>
<keyword evidence="7 11" id="KW-0238">DNA-binding</keyword>
<evidence type="ECO:0000313" key="15">
    <source>
        <dbReference type="Proteomes" id="UP000789390"/>
    </source>
</evidence>
<feature type="domain" description="C2H2-type" evidence="12">
    <location>
        <begin position="635"/>
        <end position="663"/>
    </location>
</feature>
<keyword evidence="5" id="KW-0862">Zinc</keyword>
<dbReference type="GO" id="GO:0000977">
    <property type="term" value="F:RNA polymerase II transcription regulatory region sequence-specific DNA binding"/>
    <property type="evidence" value="ECO:0007669"/>
    <property type="project" value="TreeGrafter"/>
</dbReference>
<dbReference type="AlphaFoldDB" id="A0A8J2WI31"/>
<reference evidence="14" key="1">
    <citation type="submission" date="2021-11" db="EMBL/GenBank/DDBJ databases">
        <authorList>
            <person name="Schell T."/>
        </authorList>
    </citation>
    <scope>NUCLEOTIDE SEQUENCE</scope>
    <source>
        <strain evidence="14">M5</strain>
    </source>
</reference>
<dbReference type="OrthoDB" id="40579at2759"/>
<comment type="caution">
    <text evidence="14">The sequence shown here is derived from an EMBL/GenBank/DDBJ whole genome shotgun (WGS) entry which is preliminary data.</text>
</comment>
<evidence type="ECO:0000256" key="10">
    <source>
        <dbReference type="PROSITE-ProRule" id="PRU00042"/>
    </source>
</evidence>
<dbReference type="InterPro" id="IPR038441">
    <property type="entry name" value="THAP_Znf_sf"/>
</dbReference>
<feature type="domain" description="C2H2-type" evidence="12">
    <location>
        <begin position="549"/>
        <end position="577"/>
    </location>
</feature>
<evidence type="ECO:0000256" key="2">
    <source>
        <dbReference type="ARBA" id="ARBA00022723"/>
    </source>
</evidence>
<accession>A0A8J2WI31</accession>
<feature type="domain" description="THAP-type" evidence="13">
    <location>
        <begin position="1"/>
        <end position="99"/>
    </location>
</feature>
<dbReference type="Proteomes" id="UP000789390">
    <property type="component" value="Unassembled WGS sequence"/>
</dbReference>
<dbReference type="PROSITE" id="PS00028">
    <property type="entry name" value="ZINC_FINGER_C2H2_1"/>
    <property type="match status" value="6"/>
</dbReference>
<comment type="subcellular location">
    <subcellularLocation>
        <location evidence="1">Nucleus</location>
    </subcellularLocation>
</comment>
<keyword evidence="6" id="KW-0805">Transcription regulation</keyword>
<dbReference type="GO" id="GO:0008270">
    <property type="term" value="F:zinc ion binding"/>
    <property type="evidence" value="ECO:0007669"/>
    <property type="project" value="UniProtKB-KW"/>
</dbReference>
<keyword evidence="8" id="KW-0804">Transcription</keyword>
<evidence type="ECO:0000256" key="3">
    <source>
        <dbReference type="ARBA" id="ARBA00022737"/>
    </source>
</evidence>
<proteinExistence type="predicted"/>
<evidence type="ECO:0000256" key="7">
    <source>
        <dbReference type="ARBA" id="ARBA00023125"/>
    </source>
</evidence>
<feature type="domain" description="C2H2-type" evidence="12">
    <location>
        <begin position="796"/>
        <end position="823"/>
    </location>
</feature>
<dbReference type="PANTHER" id="PTHR24381:SF393">
    <property type="entry name" value="CHROMATIN-LINKED ADAPTOR FOR MSL PROTEINS, ISOFORM B"/>
    <property type="match status" value="1"/>
</dbReference>
<dbReference type="EMBL" id="CAKKLH010000035">
    <property type="protein sequence ID" value="CAH0100279.1"/>
    <property type="molecule type" value="Genomic_DNA"/>
</dbReference>
<evidence type="ECO:0000259" key="13">
    <source>
        <dbReference type="PROSITE" id="PS50950"/>
    </source>
</evidence>
<dbReference type="SUPFAM" id="SSF57667">
    <property type="entry name" value="beta-beta-alpha zinc fingers"/>
    <property type="match status" value="4"/>
</dbReference>
<keyword evidence="3" id="KW-0677">Repeat</keyword>
<evidence type="ECO:0000256" key="4">
    <source>
        <dbReference type="ARBA" id="ARBA00022771"/>
    </source>
</evidence>
<dbReference type="SUPFAM" id="SSF57716">
    <property type="entry name" value="Glucocorticoid receptor-like (DNA-binding domain)"/>
    <property type="match status" value="1"/>
</dbReference>
<dbReference type="SMART" id="SM00355">
    <property type="entry name" value="ZnF_C2H2"/>
    <property type="match status" value="9"/>
</dbReference>
<evidence type="ECO:0000256" key="5">
    <source>
        <dbReference type="ARBA" id="ARBA00022833"/>
    </source>
</evidence>
<evidence type="ECO:0000256" key="1">
    <source>
        <dbReference type="ARBA" id="ARBA00004123"/>
    </source>
</evidence>
<protein>
    <recommendedName>
        <fullName evidence="16">Zinc finger protein</fullName>
    </recommendedName>
</protein>
<feature type="domain" description="C2H2-type" evidence="12">
    <location>
        <begin position="579"/>
        <end position="606"/>
    </location>
</feature>
<sequence length="827" mass="94792">MANTKCYVMGCKSGHEACKARNLFFTPEDWKTVHLWDKFIGREDLKLNMNHSVCHKHFQNKDIIKTLVKKYKQTGQDKDRQTPKKFHVRLAVGAVPKLLTGKSPNMVETPRPPLPEVKGTPQCSLPRQLILQKVSKENIINCKDPAIKPILIDKSFCLVKSSDGQTLQNVSPAAQKILNHQPATINSLNAVFAINQHFPPVGFLIQKVQNTTAQEFRNVSPTTQPFIVNPKDATLPSSWFWQEGSLKEQEFICSKFKWLDENKFEYTKSVIIDRDTRTLRFFVRGEQVFHPKLKYQFSTVNELIDCFRFYDKIPECAGYSDSKSLDISASSNLQAKSSDCETRSKNCLLLADLTKGNSCRNCIKKDNNIKKDTHLKKNVPEQVSNGSKETCNIQPFPEASESPVMHINLNENLDENIDELQVSRVCLDHSYGSMVSQPVFDRRPMKIGKENKNDEKDISDLNLAKHLLNNARTRKKTLRRQLHWELKILEKSKDMARAILKKWKKLQQKLKEKPKSHNPSLMPCNECGRMILVSRMNLHLKIHGGFKPHNCNLCSRAFASKSSLNSHVRFNHLGVSIPFICSTCGKTFTHKKTFENHEMSHTGVKPFECPICDKRYRSKANLLKHKRSHTGEKPYTCNFCGISYAHKKTLKRHLHRHHENLGPDGKIDPTIGENLNLHIKRYHEPGESDSGFDPITRTRTRTRIQIPCYRCEFCQKEFCRVLAFERHRSTHTGKAVAVPCSQPNCDFTYSCLKELKDHLVASHPAKGFTCDECGKVFLAECNLVLHQAAHDASRGFQCSYCPLRAMTMYGLRKHEKIHTRDKSTNDD</sequence>
<feature type="domain" description="C2H2-type" evidence="12">
    <location>
        <begin position="607"/>
        <end position="634"/>
    </location>
</feature>
<keyword evidence="4 10" id="KW-0863">Zinc-finger</keyword>